<evidence type="ECO:0000256" key="2">
    <source>
        <dbReference type="ARBA" id="ARBA00005684"/>
    </source>
</evidence>
<sequence>MPSGSGSGMTIHSKAQDLGINLDFVDGLGRHHLLDDVRLRPIVDGLPSPPHHRFLKHPVVIVTNADDFSVPVGAEANGVFWRLVEGHTVLAQGYISSARIDLPRWISVGTYRLELESEKGGILDSVPVLVTPERAYQGSFERVWILSVQLYALTSSRNWGIGDFTDLVSLIELTSDWGCHGIGLNPLHALFDDRPLECSPYAPNSRLFLNPLYVDPERVPNCSRVWLKRQREQLDRVREGELVDYAAVAELKFAAFRHAFSRFRRDHAAQAEFDLFREERGQLLKRYACFEVLRRQFGPSPWWSWPDEWRRPTDAGIQAISSGSRREEVKFVEFMQWCAASQLQSCADLAAERGMTVGLYLDVAVGVQAGGFDAWNEQTSISRALSVGAPPDQLNTAGQDWGLAGFNAAGLEASDFAPFREMLRASMRFAGAIRLDHVFGLSRLYLIPAGGSPLQGAYVKMPLQALLGVIAQESVSQRCIIIGEDLGTVPDGFREKLADWGVWSYKVMMFERGNDGAFIEASKYAENALVTFTTHDLASFAGWQTHSDLRVKRELGIEPGETDAERTDARHAFEWKLGEEHIAVKNFIGAVEFLARTPSRILAIALDDLIELRDQPNIPGTLNEHPNWRRRTPVRLEDLGGCIDLDALRHALRGRCNSVHDNP</sequence>
<dbReference type="Proteomes" id="UP000002531">
    <property type="component" value="Chromosome"/>
</dbReference>
<dbReference type="InterPro" id="IPR017853">
    <property type="entry name" value="GH"/>
</dbReference>
<evidence type="ECO:0000256" key="4">
    <source>
        <dbReference type="ARBA" id="ARBA00020295"/>
    </source>
</evidence>
<dbReference type="EMBL" id="CP000115">
    <property type="protein sequence ID" value="ABA04472.1"/>
    <property type="molecule type" value="Genomic_DNA"/>
</dbReference>
<evidence type="ECO:0000256" key="9">
    <source>
        <dbReference type="ARBA" id="ARBA00031501"/>
    </source>
</evidence>
<name>Q3STB9_NITWN</name>
<dbReference type="AlphaFoldDB" id="Q3STB9"/>
<gene>
    <name evidence="11" type="ordered locus">Nwi_1210</name>
</gene>
<evidence type="ECO:0000256" key="8">
    <source>
        <dbReference type="ARBA" id="ARBA00031423"/>
    </source>
</evidence>
<dbReference type="GO" id="GO:0016787">
    <property type="term" value="F:hydrolase activity"/>
    <property type="evidence" value="ECO:0007669"/>
    <property type="project" value="UniProtKB-KW"/>
</dbReference>
<dbReference type="PANTHER" id="PTHR32438:SF5">
    <property type="entry name" value="4-ALPHA-GLUCANOTRANSFERASE DPE1, CHLOROPLASTIC_AMYLOPLASTIC"/>
    <property type="match status" value="1"/>
</dbReference>
<dbReference type="PANTHER" id="PTHR32438">
    <property type="entry name" value="4-ALPHA-GLUCANOTRANSFERASE DPE1, CHLOROPLASTIC/AMYLOPLASTIC"/>
    <property type="match status" value="1"/>
</dbReference>
<protein>
    <recommendedName>
        <fullName evidence="4 10">4-alpha-glucanotransferase</fullName>
        <ecNumber evidence="3 10">2.4.1.25</ecNumber>
    </recommendedName>
    <alternativeName>
        <fullName evidence="8 10">Amylomaltase</fullName>
    </alternativeName>
    <alternativeName>
        <fullName evidence="9 10">Disproportionating enzyme</fullName>
    </alternativeName>
</protein>
<comment type="similarity">
    <text evidence="2 10">Belongs to the disproportionating enzyme family.</text>
</comment>
<dbReference type="InterPro" id="IPR003385">
    <property type="entry name" value="Glyco_hydro_77"/>
</dbReference>
<keyword evidence="6 10" id="KW-0808">Transferase</keyword>
<proteinExistence type="inferred from homology"/>
<keyword evidence="11" id="KW-0378">Hydrolase</keyword>
<reference evidence="11 12" key="1">
    <citation type="journal article" date="2006" name="Appl. Environ. Microbiol.">
        <title>Genome sequence of the chemolithoautotrophic nitrite-oxidizing bacterium Nitrobacter winogradskyi Nb-255.</title>
        <authorList>
            <person name="Starkenburg S.R."/>
            <person name="Chain P.S."/>
            <person name="Sayavedra-Soto L.A."/>
            <person name="Hauser L."/>
            <person name="Land M.L."/>
            <person name="Larimer F.W."/>
            <person name="Malfatti S.A."/>
            <person name="Klotz M.G."/>
            <person name="Bottomley P.J."/>
            <person name="Arp D.J."/>
            <person name="Hickey W.J."/>
        </authorList>
    </citation>
    <scope>NUCLEOTIDE SEQUENCE [LARGE SCALE GENOMIC DNA]</scope>
    <source>
        <strain evidence="12">ATCC 25391 / DSM 10237 / CIP 104748 / NCIMB 11846 / Nb-255</strain>
    </source>
</reference>
<dbReference type="NCBIfam" id="TIGR00217">
    <property type="entry name" value="malQ"/>
    <property type="match status" value="1"/>
</dbReference>
<dbReference type="GO" id="GO:0004134">
    <property type="term" value="F:4-alpha-glucanotransferase activity"/>
    <property type="evidence" value="ECO:0007669"/>
    <property type="project" value="UniProtKB-EC"/>
</dbReference>
<comment type="catalytic activity">
    <reaction evidence="1 10">
        <text>Transfers a segment of a (1-&gt;4)-alpha-D-glucan to a new position in an acceptor, which may be glucose or a (1-&gt;4)-alpha-D-glucan.</text>
        <dbReference type="EC" id="2.4.1.25"/>
    </reaction>
</comment>
<keyword evidence="7 10" id="KW-0119">Carbohydrate metabolism</keyword>
<dbReference type="Pfam" id="PF02446">
    <property type="entry name" value="Glyco_hydro_77"/>
    <property type="match status" value="1"/>
</dbReference>
<keyword evidence="12" id="KW-1185">Reference proteome</keyword>
<evidence type="ECO:0000256" key="1">
    <source>
        <dbReference type="ARBA" id="ARBA00000439"/>
    </source>
</evidence>
<evidence type="ECO:0000256" key="3">
    <source>
        <dbReference type="ARBA" id="ARBA00012560"/>
    </source>
</evidence>
<dbReference type="STRING" id="323098.Nwi_1210"/>
<accession>Q3STB9</accession>
<evidence type="ECO:0000313" key="11">
    <source>
        <dbReference type="EMBL" id="ABA04472.1"/>
    </source>
</evidence>
<evidence type="ECO:0000256" key="10">
    <source>
        <dbReference type="RuleBase" id="RU361207"/>
    </source>
</evidence>
<dbReference type="Gene3D" id="3.20.20.80">
    <property type="entry name" value="Glycosidases"/>
    <property type="match status" value="1"/>
</dbReference>
<evidence type="ECO:0000256" key="7">
    <source>
        <dbReference type="ARBA" id="ARBA00023277"/>
    </source>
</evidence>
<dbReference type="HOGENOM" id="CLU_022072_1_1_5"/>
<evidence type="ECO:0000313" key="12">
    <source>
        <dbReference type="Proteomes" id="UP000002531"/>
    </source>
</evidence>
<organism evidence="11 12">
    <name type="scientific">Nitrobacter winogradskyi (strain ATCC 25391 / DSM 10237 / CIP 104748 / NCIMB 11846 / Nb-255)</name>
    <dbReference type="NCBI Taxonomy" id="323098"/>
    <lineage>
        <taxon>Bacteria</taxon>
        <taxon>Pseudomonadati</taxon>
        <taxon>Pseudomonadota</taxon>
        <taxon>Alphaproteobacteria</taxon>
        <taxon>Hyphomicrobiales</taxon>
        <taxon>Nitrobacteraceae</taxon>
        <taxon>Nitrobacter</taxon>
    </lineage>
</organism>
<dbReference type="eggNOG" id="COG1640">
    <property type="taxonomic scope" value="Bacteria"/>
</dbReference>
<keyword evidence="5 10" id="KW-0328">Glycosyltransferase</keyword>
<evidence type="ECO:0000256" key="6">
    <source>
        <dbReference type="ARBA" id="ARBA00022679"/>
    </source>
</evidence>
<evidence type="ECO:0000256" key="5">
    <source>
        <dbReference type="ARBA" id="ARBA00022676"/>
    </source>
</evidence>
<dbReference type="CAZy" id="GH77">
    <property type="family name" value="Glycoside Hydrolase Family 77"/>
</dbReference>
<dbReference type="EC" id="2.4.1.25" evidence="3 10"/>
<dbReference type="SUPFAM" id="SSF51445">
    <property type="entry name" value="(Trans)glycosidases"/>
    <property type="match status" value="1"/>
</dbReference>
<dbReference type="GO" id="GO:0005975">
    <property type="term" value="P:carbohydrate metabolic process"/>
    <property type="evidence" value="ECO:0007669"/>
    <property type="project" value="InterPro"/>
</dbReference>
<dbReference type="KEGG" id="nwi:Nwi_1210"/>